<evidence type="ECO:0000256" key="4">
    <source>
        <dbReference type="ARBA" id="ARBA00005881"/>
    </source>
</evidence>
<dbReference type="GO" id="GO:0005737">
    <property type="term" value="C:cytoplasm"/>
    <property type="evidence" value="ECO:0007669"/>
    <property type="project" value="UniProtKB-SubCell"/>
</dbReference>
<dbReference type="PANTHER" id="PTHR44111">
    <property type="entry name" value="ELONGATOR COMPLEX PROTEIN 2"/>
    <property type="match status" value="1"/>
</dbReference>
<dbReference type="PRINTS" id="PR00320">
    <property type="entry name" value="GPROTEINBRPT"/>
</dbReference>
<reference evidence="12 13" key="1">
    <citation type="submission" date="2019-09" db="EMBL/GenBank/DDBJ databases">
        <title>The hologenome of the rock-dwelling lichen Lasallia pustulata.</title>
        <authorList>
            <person name="Greshake Tzovaras B."/>
            <person name="Segers F."/>
            <person name="Bicker A."/>
            <person name="Dal Grande F."/>
            <person name="Otte J."/>
            <person name="Hankeln T."/>
            <person name="Schmitt I."/>
            <person name="Ebersberger I."/>
        </authorList>
    </citation>
    <scope>NUCLEOTIDE SEQUENCE [LARGE SCALE GENOMIC DNA]</scope>
    <source>
        <strain evidence="12">A1-1</strain>
    </source>
</reference>
<dbReference type="Gene3D" id="2.130.10.10">
    <property type="entry name" value="YVTN repeat-like/Quinoprotein amine dehydrogenase"/>
    <property type="match status" value="4"/>
</dbReference>
<dbReference type="GO" id="GO:0033588">
    <property type="term" value="C:elongator holoenzyme complex"/>
    <property type="evidence" value="ECO:0007669"/>
    <property type="project" value="InterPro"/>
</dbReference>
<dbReference type="InterPro" id="IPR037289">
    <property type="entry name" value="Elp2"/>
</dbReference>
<evidence type="ECO:0000313" key="13">
    <source>
        <dbReference type="Proteomes" id="UP000324767"/>
    </source>
</evidence>
<proteinExistence type="inferred from homology"/>
<dbReference type="EMBL" id="VXIT01000012">
    <property type="protein sequence ID" value="KAA6408730.1"/>
    <property type="molecule type" value="Genomic_DNA"/>
</dbReference>
<gene>
    <name evidence="12" type="ORF">FRX48_07073</name>
</gene>
<organism evidence="12 13">
    <name type="scientific">Lasallia pustulata</name>
    <dbReference type="NCBI Taxonomy" id="136370"/>
    <lineage>
        <taxon>Eukaryota</taxon>
        <taxon>Fungi</taxon>
        <taxon>Dikarya</taxon>
        <taxon>Ascomycota</taxon>
        <taxon>Pezizomycotina</taxon>
        <taxon>Lecanoromycetes</taxon>
        <taxon>OSLEUM clade</taxon>
        <taxon>Umbilicariomycetidae</taxon>
        <taxon>Umbilicariales</taxon>
        <taxon>Umbilicariaceae</taxon>
        <taxon>Lasallia</taxon>
    </lineage>
</organism>
<dbReference type="PANTHER" id="PTHR44111:SF1">
    <property type="entry name" value="ELONGATOR COMPLEX PROTEIN 2"/>
    <property type="match status" value="1"/>
</dbReference>
<dbReference type="OrthoDB" id="27911at2759"/>
<dbReference type="AlphaFoldDB" id="A0A5M8PII7"/>
<dbReference type="InterPro" id="IPR036322">
    <property type="entry name" value="WD40_repeat_dom_sf"/>
</dbReference>
<dbReference type="PROSITE" id="PS50082">
    <property type="entry name" value="WD_REPEATS_2"/>
    <property type="match status" value="6"/>
</dbReference>
<dbReference type="Pfam" id="PF00400">
    <property type="entry name" value="WD40"/>
    <property type="match status" value="7"/>
</dbReference>
<feature type="repeat" description="WD" evidence="11">
    <location>
        <begin position="292"/>
        <end position="326"/>
    </location>
</feature>
<feature type="repeat" description="WD" evidence="11">
    <location>
        <begin position="669"/>
        <end position="702"/>
    </location>
</feature>
<dbReference type="InterPro" id="IPR020472">
    <property type="entry name" value="WD40_PAC1"/>
</dbReference>
<dbReference type="PROSITE" id="PS50294">
    <property type="entry name" value="WD_REPEATS_REGION"/>
    <property type="match status" value="5"/>
</dbReference>
<comment type="subcellular location">
    <subcellularLocation>
        <location evidence="2">Cytoplasm</location>
    </subcellularLocation>
    <subcellularLocation>
        <location evidence="1">Nucleus</location>
    </subcellularLocation>
</comment>
<accession>A0A5M8PII7</accession>
<feature type="repeat" description="WD" evidence="11">
    <location>
        <begin position="398"/>
        <end position="428"/>
    </location>
</feature>
<dbReference type="UniPathway" id="UPA00988"/>
<dbReference type="InterPro" id="IPR015943">
    <property type="entry name" value="WD40/YVTN_repeat-like_dom_sf"/>
</dbReference>
<dbReference type="InterPro" id="IPR001680">
    <property type="entry name" value="WD40_rpt"/>
</dbReference>
<comment type="pathway">
    <text evidence="3">tRNA modification; 5-methoxycarbonylmethyl-2-thiouridine-tRNA biosynthesis.</text>
</comment>
<comment type="caution">
    <text evidence="12">The sequence shown here is derived from an EMBL/GenBank/DDBJ whole genome shotgun (WGS) entry which is preliminary data.</text>
</comment>
<sequence length="769" mass="83999">MVKVFTDYIAVGGNRHPAAADWDAATGLLAFGADKNVALWDPLRDQQRGVKTLLCGHNEKVNAVKFLPRASGEAPLLFSGSVDKTIRVWQADSESPTGYTNLAILEGHESSVNCLAVITGRKVLASGSADATIRIWLVDITEDNRAHTSLLQAIKITPKYFPLALALTELGETGALVLAAAGTRSNIQIFVTEGDSRHRDFSLRATLTGHEGWIRSLAFTKDTKHIGDDVLLASASQDKYIRLWRIHQGSDLPAHRSGQDAILGAFGKSLSNKAHRLEAAGVNYSLTFEALLLGHEDWIYTVRWMINQGRNQLLSASADNSLAIWESDASSGVWICTTRLGEISAQKGSTTATGSTGGFWIGLWSPSGQSVASLGRTGSWRIWTYDSTKDHWEQDLGTSGHVRDVTSISWATEGSYLLSTGSDQTTRLHAEWKRGTQRSWHEFSRPQIHGYDINCIDSLGKSQFISGADEKLLRVFDEPKAVAQLLETLCGIKGTSTPEMADAANIPVLGLSNKAISIVTDDENAVEGEQEPTDLTSESPTQILDLTHPPFEDHLARHTLWPEREKLYGHGHEISAVAASHDGTIVATVCRASSIDHAVIRLYNTREWRETKPPLAAHSLTVTRLQFSDDDRFLLSVGRDRQWTVFERGKVEGGGNGEAEPYQIRASNPKGHSRMILDAAWAPRTAARYFATASRDKSVKIWVAERDSFACKATVSVSSPATAVSFLPHLLHGLLHLAVGTEKGEISIHLLNPSALKADSFYTFDARSA</sequence>
<evidence type="ECO:0000313" key="12">
    <source>
        <dbReference type="EMBL" id="KAA6408730.1"/>
    </source>
</evidence>
<evidence type="ECO:0000256" key="10">
    <source>
        <dbReference type="ARBA" id="ARBA00023242"/>
    </source>
</evidence>
<evidence type="ECO:0000256" key="5">
    <source>
        <dbReference type="ARBA" id="ARBA00020267"/>
    </source>
</evidence>
<evidence type="ECO:0000256" key="11">
    <source>
        <dbReference type="PROSITE-ProRule" id="PRU00221"/>
    </source>
</evidence>
<dbReference type="GO" id="GO:0005634">
    <property type="term" value="C:nucleus"/>
    <property type="evidence" value="ECO:0007669"/>
    <property type="project" value="UniProtKB-SubCell"/>
</dbReference>
<feature type="repeat" description="WD" evidence="11">
    <location>
        <begin position="207"/>
        <end position="254"/>
    </location>
</feature>
<evidence type="ECO:0000256" key="7">
    <source>
        <dbReference type="ARBA" id="ARBA00022574"/>
    </source>
</evidence>
<keyword evidence="8" id="KW-0819">tRNA processing</keyword>
<keyword evidence="9" id="KW-0677">Repeat</keyword>
<dbReference type="FunFam" id="2.130.10.10:FF:000400">
    <property type="entry name" value="Elongator acetyltransferase complex subunit 2"/>
    <property type="match status" value="1"/>
</dbReference>
<evidence type="ECO:0000256" key="9">
    <source>
        <dbReference type="ARBA" id="ARBA00022737"/>
    </source>
</evidence>
<evidence type="ECO:0000256" key="1">
    <source>
        <dbReference type="ARBA" id="ARBA00004123"/>
    </source>
</evidence>
<keyword evidence="6" id="KW-0963">Cytoplasm</keyword>
<dbReference type="GO" id="GO:0002098">
    <property type="term" value="P:tRNA wobble uridine modification"/>
    <property type="evidence" value="ECO:0007669"/>
    <property type="project" value="InterPro"/>
</dbReference>
<comment type="similarity">
    <text evidence="4">Belongs to the WD repeat ELP2 family.</text>
</comment>
<keyword evidence="7 11" id="KW-0853">WD repeat</keyword>
<evidence type="ECO:0000256" key="2">
    <source>
        <dbReference type="ARBA" id="ARBA00004496"/>
    </source>
</evidence>
<dbReference type="SUPFAM" id="SSF50978">
    <property type="entry name" value="WD40 repeat-like"/>
    <property type="match status" value="2"/>
</dbReference>
<name>A0A5M8PII7_9LECA</name>
<feature type="repeat" description="WD" evidence="11">
    <location>
        <begin position="54"/>
        <end position="99"/>
    </location>
</feature>
<dbReference type="Proteomes" id="UP000324767">
    <property type="component" value="Unassembled WGS sequence"/>
</dbReference>
<keyword evidence="10" id="KW-0539">Nucleus</keyword>
<evidence type="ECO:0000256" key="8">
    <source>
        <dbReference type="ARBA" id="ARBA00022694"/>
    </source>
</evidence>
<evidence type="ECO:0000256" key="3">
    <source>
        <dbReference type="ARBA" id="ARBA00005043"/>
    </source>
</evidence>
<dbReference type="SMART" id="SM00320">
    <property type="entry name" value="WD40"/>
    <property type="match status" value="10"/>
</dbReference>
<feature type="repeat" description="WD" evidence="11">
    <location>
        <begin position="105"/>
        <end position="136"/>
    </location>
</feature>
<evidence type="ECO:0000256" key="6">
    <source>
        <dbReference type="ARBA" id="ARBA00022490"/>
    </source>
</evidence>
<protein>
    <recommendedName>
        <fullName evidence="5">Elongator complex protein 2</fullName>
    </recommendedName>
</protein>